<gene>
    <name evidence="2" type="primary">GTF3C1_2</name>
    <name evidence="2" type="ORF">OS493_019127</name>
</gene>
<feature type="region of interest" description="Disordered" evidence="1">
    <location>
        <begin position="216"/>
        <end position="239"/>
    </location>
</feature>
<dbReference type="Proteomes" id="UP001163046">
    <property type="component" value="Unassembled WGS sequence"/>
</dbReference>
<protein>
    <submittedName>
        <fullName evidence="2">General transcription factor 3C polypeptide 1</fullName>
    </submittedName>
</protein>
<feature type="region of interest" description="Disordered" evidence="1">
    <location>
        <begin position="463"/>
        <end position="489"/>
    </location>
</feature>
<dbReference type="GO" id="GO:0042791">
    <property type="term" value="P:5S class rRNA transcription by RNA polymerase III"/>
    <property type="evidence" value="ECO:0007669"/>
    <property type="project" value="TreeGrafter"/>
</dbReference>
<dbReference type="EMBL" id="MU827312">
    <property type="protein sequence ID" value="KAJ7360036.1"/>
    <property type="molecule type" value="Genomic_DNA"/>
</dbReference>
<feature type="compositionally biased region" description="Basic and acidic residues" evidence="1">
    <location>
        <begin position="59"/>
        <end position="75"/>
    </location>
</feature>
<comment type="caution">
    <text evidence="2">The sequence shown here is derived from an EMBL/GenBank/DDBJ whole genome shotgun (WGS) entry which is preliminary data.</text>
</comment>
<evidence type="ECO:0000256" key="1">
    <source>
        <dbReference type="SAM" id="MobiDB-lite"/>
    </source>
</evidence>
<dbReference type="PANTHER" id="PTHR15180">
    <property type="entry name" value="GENERAL TRANSCRIPTION FACTOR 3C POLYPEPTIDE 1"/>
    <property type="match status" value="1"/>
</dbReference>
<reference evidence="2" key="1">
    <citation type="submission" date="2023-01" db="EMBL/GenBank/DDBJ databases">
        <title>Genome assembly of the deep-sea coral Lophelia pertusa.</title>
        <authorList>
            <person name="Herrera S."/>
            <person name="Cordes E."/>
        </authorList>
    </citation>
    <scope>NUCLEOTIDE SEQUENCE</scope>
    <source>
        <strain evidence="2">USNM1676648</strain>
        <tissue evidence="2">Polyp</tissue>
    </source>
</reference>
<feature type="compositionally biased region" description="Basic and acidic residues" evidence="1">
    <location>
        <begin position="218"/>
        <end position="236"/>
    </location>
</feature>
<dbReference type="AlphaFoldDB" id="A0A9W9YN90"/>
<dbReference type="InterPro" id="IPR044210">
    <property type="entry name" value="Tfc3-like"/>
</dbReference>
<organism evidence="2 3">
    <name type="scientific">Desmophyllum pertusum</name>
    <dbReference type="NCBI Taxonomy" id="174260"/>
    <lineage>
        <taxon>Eukaryota</taxon>
        <taxon>Metazoa</taxon>
        <taxon>Cnidaria</taxon>
        <taxon>Anthozoa</taxon>
        <taxon>Hexacorallia</taxon>
        <taxon>Scleractinia</taxon>
        <taxon>Caryophylliina</taxon>
        <taxon>Caryophylliidae</taxon>
        <taxon>Desmophyllum</taxon>
    </lineage>
</organism>
<name>A0A9W9YN90_9CNID</name>
<feature type="compositionally biased region" description="Polar residues" evidence="1">
    <location>
        <begin position="14"/>
        <end position="24"/>
    </location>
</feature>
<evidence type="ECO:0000313" key="3">
    <source>
        <dbReference type="Proteomes" id="UP001163046"/>
    </source>
</evidence>
<proteinExistence type="predicted"/>
<keyword evidence="3" id="KW-1185">Reference proteome</keyword>
<accession>A0A9W9YN90</accession>
<dbReference type="PANTHER" id="PTHR15180:SF1">
    <property type="entry name" value="GENERAL TRANSCRIPTION FACTOR 3C POLYPEPTIDE 1"/>
    <property type="match status" value="1"/>
</dbReference>
<sequence>MRTTKATSSEKNKGKSSMLSSAKTRASENGEMTNRKVSEKDTDCSQLSSPVAVMSRKSSKADESSSLKGDLEEKHVARKAFPPAKTQGKGTKEKRLEKREVFRLTSASTVTQFTSPYDLTSVKECNISLTSCTEVCELIHSATQVTKVSTVPVASLSYSGSSSRSSRTALMLARGGKDPYAAINQLPARAVNTHDFMTLYPCKNVLKLKGASHANGTSKKDLGQRGVTRAEGEGDSKSCISLTSHTDDSLERSNVLCEVATKSAMSSFDDEFNNPRTSPVIVSMDVSIEDYIKQSKIDFGFTVRDFTLARIIHNIVGERKEFGVPVTLLEERIHENHKQELSSSQHSFDQHLKYMCRAKLLYRVGSCKHCLVTASFVKPWCVTLLKAKDDFQRLLQNAPEPGKALLPATPSDSLLVGSELSKQQEPGERSQNASEITRIYSGNSSTQQTNKPGSTNAQVTVECSASSSHDVDTSGTSRTEVTGQSLSSELEATCDLSPTEVKWTDSGSKKHKVRNYERYSVVCRPWITIDGNTSQQLLRMFREMVLMLILGNPGISQSQVAKHFFEALRPVALQDVLESLLLDGCIVKHVRKLPAKVSLFSTCKPQDPRETVTFYTPTVECIMKLATSKLTGYM</sequence>
<dbReference type="GO" id="GO:0003677">
    <property type="term" value="F:DNA binding"/>
    <property type="evidence" value="ECO:0007669"/>
    <property type="project" value="InterPro"/>
</dbReference>
<evidence type="ECO:0000313" key="2">
    <source>
        <dbReference type="EMBL" id="KAJ7360036.1"/>
    </source>
</evidence>
<feature type="compositionally biased region" description="Basic and acidic residues" evidence="1">
    <location>
        <begin position="25"/>
        <end position="43"/>
    </location>
</feature>
<feature type="region of interest" description="Disordered" evidence="1">
    <location>
        <begin position="1"/>
        <end position="94"/>
    </location>
</feature>
<dbReference type="GO" id="GO:0000127">
    <property type="term" value="C:transcription factor TFIIIC complex"/>
    <property type="evidence" value="ECO:0007669"/>
    <property type="project" value="InterPro"/>
</dbReference>
<dbReference type="OrthoDB" id="10486431at2759"/>
<dbReference type="GO" id="GO:0006384">
    <property type="term" value="P:transcription initiation at RNA polymerase III promoter"/>
    <property type="evidence" value="ECO:0007669"/>
    <property type="project" value="InterPro"/>
</dbReference>